<dbReference type="InterPro" id="IPR007809">
    <property type="entry name" value="FlgN-like"/>
</dbReference>
<organism evidence="2">
    <name type="scientific">Caldicellulosiruptor owensensis</name>
    <dbReference type="NCBI Taxonomy" id="55205"/>
    <lineage>
        <taxon>Bacteria</taxon>
        <taxon>Bacillati</taxon>
        <taxon>Bacillota</taxon>
        <taxon>Bacillota incertae sedis</taxon>
        <taxon>Caldicellulosiruptorales</taxon>
        <taxon>Caldicellulosiruptoraceae</taxon>
        <taxon>Caldicellulosiruptor</taxon>
    </lineage>
</organism>
<name>A0A7C5V3T4_9FIRM</name>
<accession>A0A7C5V3T4</accession>
<sequence>MYNKLVSLLEEKERLVDRFLALTSLQQEYILNDNFDELSKIVDEKADLIERINKIDDQFMDEFENIKVKKGIKSFDEITDIDKETSILLKNLTSAILQKLQVIKDIDEKNNILIRAKFDEIKRALKSMRYKKEALKDYSQYKQNQFPTGFDKKE</sequence>
<comment type="caution">
    <text evidence="2">The sequence shown here is derived from an EMBL/GenBank/DDBJ whole genome shotgun (WGS) entry which is preliminary data.</text>
</comment>
<evidence type="ECO:0000313" key="2">
    <source>
        <dbReference type="EMBL" id="HHS02867.1"/>
    </source>
</evidence>
<proteinExistence type="predicted"/>
<protein>
    <submittedName>
        <fullName evidence="2">Flagellar protein FlgN</fullName>
    </submittedName>
</protein>
<reference evidence="2" key="1">
    <citation type="journal article" date="2020" name="mSystems">
        <title>Genome- and Community-Level Interaction Insights into Carbon Utilization and Element Cycling Functions of Hydrothermarchaeota in Hydrothermal Sediment.</title>
        <authorList>
            <person name="Zhou Z."/>
            <person name="Liu Y."/>
            <person name="Xu W."/>
            <person name="Pan J."/>
            <person name="Luo Z.H."/>
            <person name="Li M."/>
        </authorList>
    </citation>
    <scope>NUCLEOTIDE SEQUENCE [LARGE SCALE GENOMIC DNA]</scope>
    <source>
        <strain evidence="2">SpSt-102</strain>
    </source>
</reference>
<dbReference type="Gene3D" id="1.20.58.300">
    <property type="entry name" value="FlgN-like"/>
    <property type="match status" value="1"/>
</dbReference>
<gene>
    <name evidence="2" type="ORF">ENL71_10480</name>
</gene>
<dbReference type="Pfam" id="PF05130">
    <property type="entry name" value="FlgN"/>
    <property type="match status" value="1"/>
</dbReference>
<keyword evidence="2" id="KW-0969">Cilium</keyword>
<keyword evidence="2" id="KW-0282">Flagellum</keyword>
<dbReference type="SUPFAM" id="SSF140566">
    <property type="entry name" value="FlgN-like"/>
    <property type="match status" value="1"/>
</dbReference>
<evidence type="ECO:0000256" key="1">
    <source>
        <dbReference type="ARBA" id="ARBA00022795"/>
    </source>
</evidence>
<dbReference type="GO" id="GO:0044780">
    <property type="term" value="P:bacterial-type flagellum assembly"/>
    <property type="evidence" value="ECO:0007669"/>
    <property type="project" value="InterPro"/>
</dbReference>
<keyword evidence="2" id="KW-0966">Cell projection</keyword>
<dbReference type="AlphaFoldDB" id="A0A7C5V3T4"/>
<keyword evidence="1" id="KW-1005">Bacterial flagellum biogenesis</keyword>
<dbReference type="InterPro" id="IPR036679">
    <property type="entry name" value="FlgN-like_sf"/>
</dbReference>
<dbReference type="EMBL" id="DRUZ01000120">
    <property type="protein sequence ID" value="HHS02867.1"/>
    <property type="molecule type" value="Genomic_DNA"/>
</dbReference>